<evidence type="ECO:0000313" key="4">
    <source>
        <dbReference type="EMBL" id="PXF40593.1"/>
    </source>
</evidence>
<dbReference type="Pfam" id="PF08495">
    <property type="entry name" value="FIST"/>
    <property type="match status" value="1"/>
</dbReference>
<feature type="domain" description="FIST" evidence="2">
    <location>
        <begin position="88"/>
        <end position="316"/>
    </location>
</feature>
<proteinExistence type="predicted"/>
<dbReference type="OrthoDB" id="509497at2759"/>
<dbReference type="PANTHER" id="PTHR14939">
    <property type="entry name" value="F-BOX ONLY PROTEIN 22"/>
    <property type="match status" value="1"/>
</dbReference>
<evidence type="ECO:0000313" key="5">
    <source>
        <dbReference type="Proteomes" id="UP000247409"/>
    </source>
</evidence>
<dbReference type="AlphaFoldDB" id="A0A2V3IEV6"/>
<evidence type="ECO:0000259" key="2">
    <source>
        <dbReference type="SMART" id="SM00897"/>
    </source>
</evidence>
<dbReference type="InterPro" id="IPR013702">
    <property type="entry name" value="FIST_domain_N"/>
</dbReference>
<name>A0A2V3IEV6_9FLOR</name>
<feature type="region of interest" description="Disordered" evidence="1">
    <location>
        <begin position="15"/>
        <end position="60"/>
    </location>
</feature>
<keyword evidence="5" id="KW-1185">Reference proteome</keyword>
<evidence type="ECO:0008006" key="6">
    <source>
        <dbReference type="Google" id="ProtNLM"/>
    </source>
</evidence>
<evidence type="ECO:0000259" key="3">
    <source>
        <dbReference type="SMART" id="SM01204"/>
    </source>
</evidence>
<dbReference type="EMBL" id="NBIV01000280">
    <property type="protein sequence ID" value="PXF40593.1"/>
    <property type="molecule type" value="Genomic_DNA"/>
</dbReference>
<evidence type="ECO:0000256" key="1">
    <source>
        <dbReference type="SAM" id="MobiDB-lite"/>
    </source>
</evidence>
<dbReference type="SMART" id="SM00897">
    <property type="entry name" value="FIST"/>
    <property type="match status" value="1"/>
</dbReference>
<sequence>MFPAFIPHVPVVTRVRSPPRSPRCQPWRRSFATPRRQRPLCTASAPQPSSDPSPSISFSTAASSAPTLNAALAEALSRALAKLGPGGPPNLALIFVSVRYSLSKIGPSGRDSIDLVVPRLRALVPELKAIFGCTTDGVIGSGQLSDVVELQDMPALSVTLARLPRIKVTPFHVMPDDLPNPDARQLEWRRLVSNPDDTNHPPAFVILSDPSFAERGDLDTFLNGMQFAYPGSRVVGSLASAAAAFSRGHMFCTLPRDVLSPDSSSLRDSGLVGIALTGDIELDCIVSPGCRPIGPVFEVRKVYGGIITDMELVGRPSTLLSAMSHLKSIISFATPQEKLLMQDQLHVGVAVERVASDDTSEDYLIRHVRGVDMDGGSIAVAHDIRPGQRIRFFLQEPEAAEKALDANMRQYKRVELANSLVGYSNPPFGAMVFVDGSRGRALFREPLTETRNLSSFAAGVPIAGCFAGGQIGPCRSFGDNKNTPSVVHHAANLIALVRRRSGLSPVEPVDSPSASTADFDENPEKE</sequence>
<comment type="caution">
    <text evidence="4">The sequence shown here is derived from an EMBL/GenBank/DDBJ whole genome shotgun (WGS) entry which is preliminary data.</text>
</comment>
<reference evidence="4 5" key="1">
    <citation type="journal article" date="2018" name="Mol. Biol. Evol.">
        <title>Analysis of the draft genome of the red seaweed Gracilariopsis chorda provides insights into genome size evolution in Rhodophyta.</title>
        <authorList>
            <person name="Lee J."/>
            <person name="Yang E.C."/>
            <person name="Graf L."/>
            <person name="Yang J.H."/>
            <person name="Qiu H."/>
            <person name="Zel Zion U."/>
            <person name="Chan C.X."/>
            <person name="Stephens T.G."/>
            <person name="Weber A.P.M."/>
            <person name="Boo G.H."/>
            <person name="Boo S.M."/>
            <person name="Kim K.M."/>
            <person name="Shin Y."/>
            <person name="Jung M."/>
            <person name="Lee S.J."/>
            <person name="Yim H.S."/>
            <person name="Lee J.H."/>
            <person name="Bhattacharya D."/>
            <person name="Yoon H.S."/>
        </authorList>
    </citation>
    <scope>NUCLEOTIDE SEQUENCE [LARGE SCALE GENOMIC DNA]</scope>
    <source>
        <strain evidence="4 5">SKKU-2015</strain>
        <tissue evidence="4">Whole body</tissue>
    </source>
</reference>
<dbReference type="Pfam" id="PF10442">
    <property type="entry name" value="FIST_C"/>
    <property type="match status" value="1"/>
</dbReference>
<organism evidence="4 5">
    <name type="scientific">Gracilariopsis chorda</name>
    <dbReference type="NCBI Taxonomy" id="448386"/>
    <lineage>
        <taxon>Eukaryota</taxon>
        <taxon>Rhodophyta</taxon>
        <taxon>Florideophyceae</taxon>
        <taxon>Rhodymeniophycidae</taxon>
        <taxon>Gracilariales</taxon>
        <taxon>Gracilariaceae</taxon>
        <taxon>Gracilariopsis</taxon>
    </lineage>
</organism>
<dbReference type="InterPro" id="IPR019494">
    <property type="entry name" value="FIST_C"/>
</dbReference>
<dbReference type="SMART" id="SM01204">
    <property type="entry name" value="FIST_C"/>
    <property type="match status" value="1"/>
</dbReference>
<dbReference type="PANTHER" id="PTHR14939:SF5">
    <property type="entry name" value="F-BOX ONLY PROTEIN 22"/>
    <property type="match status" value="1"/>
</dbReference>
<gene>
    <name evidence="4" type="ORF">BWQ96_09697</name>
</gene>
<feature type="compositionally biased region" description="Low complexity" evidence="1">
    <location>
        <begin position="15"/>
        <end position="30"/>
    </location>
</feature>
<accession>A0A2V3IEV6</accession>
<dbReference type="GO" id="GO:0032436">
    <property type="term" value="P:positive regulation of proteasomal ubiquitin-dependent protein catabolic process"/>
    <property type="evidence" value="ECO:0007669"/>
    <property type="project" value="TreeGrafter"/>
</dbReference>
<feature type="compositionally biased region" description="Low complexity" evidence="1">
    <location>
        <begin position="44"/>
        <end position="60"/>
    </location>
</feature>
<feature type="region of interest" description="Disordered" evidence="1">
    <location>
        <begin position="503"/>
        <end position="526"/>
    </location>
</feature>
<dbReference type="GO" id="GO:0000209">
    <property type="term" value="P:protein polyubiquitination"/>
    <property type="evidence" value="ECO:0007669"/>
    <property type="project" value="TreeGrafter"/>
</dbReference>
<feature type="domain" description="FIST C-domain" evidence="3">
    <location>
        <begin position="322"/>
        <end position="474"/>
    </location>
</feature>
<protein>
    <recommendedName>
        <fullName evidence="6">FIST C-domain domain-containing protein</fullName>
    </recommendedName>
</protein>
<dbReference type="Proteomes" id="UP000247409">
    <property type="component" value="Unassembled WGS sequence"/>
</dbReference>